<evidence type="ECO:0000313" key="1">
    <source>
        <dbReference type="EMBL" id="ETN99241.1"/>
    </source>
</evidence>
<name>X6LDN4_RETFI</name>
<evidence type="ECO:0000313" key="2">
    <source>
        <dbReference type="Proteomes" id="UP000023152"/>
    </source>
</evidence>
<dbReference type="AlphaFoldDB" id="X6LDN4"/>
<dbReference type="Proteomes" id="UP000023152">
    <property type="component" value="Unassembled WGS sequence"/>
</dbReference>
<accession>X6LDN4</accession>
<reference evidence="1 2" key="1">
    <citation type="journal article" date="2013" name="Curr. Biol.">
        <title>The Genome of the Foraminiferan Reticulomyxa filosa.</title>
        <authorList>
            <person name="Glockner G."/>
            <person name="Hulsmann N."/>
            <person name="Schleicher M."/>
            <person name="Noegel A.A."/>
            <person name="Eichinger L."/>
            <person name="Gallinger C."/>
            <person name="Pawlowski J."/>
            <person name="Sierra R."/>
            <person name="Euteneuer U."/>
            <person name="Pillet L."/>
            <person name="Moustafa A."/>
            <person name="Platzer M."/>
            <person name="Groth M."/>
            <person name="Szafranski K."/>
            <person name="Schliwa M."/>
        </authorList>
    </citation>
    <scope>NUCLEOTIDE SEQUENCE [LARGE SCALE GENOMIC DNA]</scope>
</reference>
<protein>
    <submittedName>
        <fullName evidence="1">Uncharacterized protein</fullName>
    </submittedName>
</protein>
<organism evidence="1 2">
    <name type="scientific">Reticulomyxa filosa</name>
    <dbReference type="NCBI Taxonomy" id="46433"/>
    <lineage>
        <taxon>Eukaryota</taxon>
        <taxon>Sar</taxon>
        <taxon>Rhizaria</taxon>
        <taxon>Retaria</taxon>
        <taxon>Foraminifera</taxon>
        <taxon>Monothalamids</taxon>
        <taxon>Reticulomyxidae</taxon>
        <taxon>Reticulomyxa</taxon>
    </lineage>
</organism>
<proteinExistence type="predicted"/>
<keyword evidence="2" id="KW-1185">Reference proteome</keyword>
<sequence length="170" mass="19132">SDESFKSNKFISFQIGNFSYVKVPKNFCCIMGVSGTLKTLVILIGDAAANTKEEVLMKRRDSKQYKFGDDYWNNNALYSNPTYYEDELALLKQHNIPVHAFYVENKAQKNFMQIANISGGRCEKLDINSKRGSDQLTDLVSEETLKNAGGSKGAALVEAYRAKFSKSYTH</sequence>
<feature type="non-terminal residue" evidence="1">
    <location>
        <position position="1"/>
    </location>
</feature>
<dbReference type="EMBL" id="ASPP01044500">
    <property type="protein sequence ID" value="ETN99241.1"/>
    <property type="molecule type" value="Genomic_DNA"/>
</dbReference>
<comment type="caution">
    <text evidence="1">The sequence shown here is derived from an EMBL/GenBank/DDBJ whole genome shotgun (WGS) entry which is preliminary data.</text>
</comment>
<gene>
    <name evidence="1" type="ORF">RFI_38240</name>
</gene>
<dbReference type="OrthoDB" id="10049489at2759"/>